<comment type="caution">
    <text evidence="9">The sequence shown here is derived from an EMBL/GenBank/DDBJ whole genome shotgun (WGS) entry which is preliminary data.</text>
</comment>
<proteinExistence type="predicted"/>
<evidence type="ECO:0000259" key="8">
    <source>
        <dbReference type="PROSITE" id="PS51294"/>
    </source>
</evidence>
<dbReference type="SUPFAM" id="SSF46689">
    <property type="entry name" value="Homeodomain-like"/>
    <property type="match status" value="2"/>
</dbReference>
<sequence length="249" mass="27858">MFASVVGKWRPQEVEILRAGIEKYGRDWVKISSLIPGRTREQVKNKGIALPPDSMAGQRIITGKWRPSEVESLRSGIDKYGHDWVKISGLIPGRTREQVKNKGFSLMMESSAPDKTTGHWTQDELDALKKGMGTVGKDWRKIGEELPTRSWSQIVRKAKHLVDKGLISPPAGNGTPYNWADLGKTPKVKKVKGPRGRPRKDAVRVDAGAEPGPPPKPRSRLISSEEPEEANPYTKSYGSSKRRKYRLEL</sequence>
<keyword evidence="3" id="KW-0804">Transcription</keyword>
<evidence type="ECO:0000313" key="9">
    <source>
        <dbReference type="EMBL" id="GMI33304.1"/>
    </source>
</evidence>
<feature type="domain" description="Myb-like" evidence="6">
    <location>
        <begin position="7"/>
        <end position="46"/>
    </location>
</feature>
<evidence type="ECO:0000256" key="4">
    <source>
        <dbReference type="ARBA" id="ARBA00023242"/>
    </source>
</evidence>
<dbReference type="InterPro" id="IPR051575">
    <property type="entry name" value="Myb-like_DNA-bd"/>
</dbReference>
<feature type="domain" description="SANT" evidence="7">
    <location>
        <begin position="4"/>
        <end position="46"/>
    </location>
</feature>
<feature type="compositionally biased region" description="Basic residues" evidence="5">
    <location>
        <begin position="186"/>
        <end position="198"/>
    </location>
</feature>
<name>A0ABQ6MVE5_9STRA</name>
<feature type="domain" description="HTH myb-type" evidence="8">
    <location>
        <begin position="57"/>
        <end position="111"/>
    </location>
</feature>
<feature type="domain" description="Myb-like" evidence="6">
    <location>
        <begin position="112"/>
        <end position="162"/>
    </location>
</feature>
<dbReference type="PROSITE" id="PS51293">
    <property type="entry name" value="SANT"/>
    <property type="match status" value="1"/>
</dbReference>
<evidence type="ECO:0000256" key="3">
    <source>
        <dbReference type="ARBA" id="ARBA00023163"/>
    </source>
</evidence>
<dbReference type="InterPro" id="IPR017884">
    <property type="entry name" value="SANT_dom"/>
</dbReference>
<dbReference type="InterPro" id="IPR009057">
    <property type="entry name" value="Homeodomain-like_sf"/>
</dbReference>
<dbReference type="PANTHER" id="PTHR46621">
    <property type="entry name" value="SNRNA-ACTIVATING PROTEIN COMPLEX SUBUNIT 4"/>
    <property type="match status" value="1"/>
</dbReference>
<dbReference type="CDD" id="cd00167">
    <property type="entry name" value="SANT"/>
    <property type="match status" value="3"/>
</dbReference>
<dbReference type="Pfam" id="PF00249">
    <property type="entry name" value="Myb_DNA-binding"/>
    <property type="match status" value="3"/>
</dbReference>
<evidence type="ECO:0000256" key="1">
    <source>
        <dbReference type="ARBA" id="ARBA00023015"/>
    </source>
</evidence>
<dbReference type="SMART" id="SM00717">
    <property type="entry name" value="SANT"/>
    <property type="match status" value="3"/>
</dbReference>
<dbReference type="EMBL" id="BRYB01001770">
    <property type="protein sequence ID" value="GMI33304.1"/>
    <property type="molecule type" value="Genomic_DNA"/>
</dbReference>
<dbReference type="PANTHER" id="PTHR46621:SF1">
    <property type="entry name" value="SNRNA-ACTIVATING PROTEIN COMPLEX SUBUNIT 4"/>
    <property type="match status" value="1"/>
</dbReference>
<dbReference type="InterPro" id="IPR001005">
    <property type="entry name" value="SANT/Myb"/>
</dbReference>
<keyword evidence="10" id="KW-1185">Reference proteome</keyword>
<evidence type="ECO:0000256" key="5">
    <source>
        <dbReference type="SAM" id="MobiDB-lite"/>
    </source>
</evidence>
<feature type="domain" description="HTH myb-type" evidence="8">
    <location>
        <begin position="112"/>
        <end position="166"/>
    </location>
</feature>
<feature type="domain" description="Myb-like" evidence="6">
    <location>
        <begin position="57"/>
        <end position="107"/>
    </location>
</feature>
<evidence type="ECO:0000313" key="10">
    <source>
        <dbReference type="Proteomes" id="UP001165060"/>
    </source>
</evidence>
<dbReference type="PROSITE" id="PS51294">
    <property type="entry name" value="HTH_MYB"/>
    <property type="match status" value="3"/>
</dbReference>
<evidence type="ECO:0000259" key="6">
    <source>
        <dbReference type="PROSITE" id="PS50090"/>
    </source>
</evidence>
<gene>
    <name evidence="9" type="ORF">TeGR_g10630</name>
</gene>
<feature type="compositionally biased region" description="Basic residues" evidence="5">
    <location>
        <begin position="240"/>
        <end position="249"/>
    </location>
</feature>
<keyword evidence="2" id="KW-0238">DNA-binding</keyword>
<feature type="region of interest" description="Disordered" evidence="5">
    <location>
        <begin position="165"/>
        <end position="249"/>
    </location>
</feature>
<dbReference type="Proteomes" id="UP001165060">
    <property type="component" value="Unassembled WGS sequence"/>
</dbReference>
<feature type="domain" description="HTH myb-type" evidence="8">
    <location>
        <begin position="1"/>
        <end position="46"/>
    </location>
</feature>
<keyword evidence="4" id="KW-0539">Nucleus</keyword>
<keyword evidence="1" id="KW-0805">Transcription regulation</keyword>
<evidence type="ECO:0000256" key="2">
    <source>
        <dbReference type="ARBA" id="ARBA00023125"/>
    </source>
</evidence>
<organism evidence="9 10">
    <name type="scientific">Tetraparma gracilis</name>
    <dbReference type="NCBI Taxonomy" id="2962635"/>
    <lineage>
        <taxon>Eukaryota</taxon>
        <taxon>Sar</taxon>
        <taxon>Stramenopiles</taxon>
        <taxon>Ochrophyta</taxon>
        <taxon>Bolidophyceae</taxon>
        <taxon>Parmales</taxon>
        <taxon>Triparmaceae</taxon>
        <taxon>Tetraparma</taxon>
    </lineage>
</organism>
<dbReference type="Gene3D" id="1.10.10.60">
    <property type="entry name" value="Homeodomain-like"/>
    <property type="match status" value="3"/>
</dbReference>
<evidence type="ECO:0000259" key="7">
    <source>
        <dbReference type="PROSITE" id="PS51293"/>
    </source>
</evidence>
<dbReference type="PROSITE" id="PS50090">
    <property type="entry name" value="MYB_LIKE"/>
    <property type="match status" value="3"/>
</dbReference>
<accession>A0ABQ6MVE5</accession>
<protein>
    <submittedName>
        <fullName evidence="9">Uncharacterized protein</fullName>
    </submittedName>
</protein>
<dbReference type="InterPro" id="IPR017930">
    <property type="entry name" value="Myb_dom"/>
</dbReference>
<reference evidence="9 10" key="1">
    <citation type="journal article" date="2023" name="Commun. Biol.">
        <title>Genome analysis of Parmales, the sister group of diatoms, reveals the evolutionary specialization of diatoms from phago-mixotrophs to photoautotrophs.</title>
        <authorList>
            <person name="Ban H."/>
            <person name="Sato S."/>
            <person name="Yoshikawa S."/>
            <person name="Yamada K."/>
            <person name="Nakamura Y."/>
            <person name="Ichinomiya M."/>
            <person name="Sato N."/>
            <person name="Blanc-Mathieu R."/>
            <person name="Endo H."/>
            <person name="Kuwata A."/>
            <person name="Ogata H."/>
        </authorList>
    </citation>
    <scope>NUCLEOTIDE SEQUENCE [LARGE SCALE GENOMIC DNA]</scope>
</reference>